<dbReference type="GO" id="GO:0005524">
    <property type="term" value="F:ATP binding"/>
    <property type="evidence" value="ECO:0007669"/>
    <property type="project" value="InterPro"/>
</dbReference>
<comment type="cofactor">
    <cofactor evidence="1">
        <name>a divalent metal cation</name>
        <dbReference type="ChEBI" id="CHEBI:60240"/>
    </cofactor>
</comment>
<dbReference type="GO" id="GO:0006310">
    <property type="term" value="P:DNA recombination"/>
    <property type="evidence" value="ECO:0007669"/>
    <property type="project" value="InterPro"/>
</dbReference>
<evidence type="ECO:0000256" key="7">
    <source>
        <dbReference type="ARBA" id="ARBA00023204"/>
    </source>
</evidence>
<dbReference type="GeneID" id="23680017"/>
<dbReference type="PROSITE" id="PS00333">
    <property type="entry name" value="DNA_LIGASE_A2"/>
    <property type="match status" value="1"/>
</dbReference>
<dbReference type="GO" id="GO:0006281">
    <property type="term" value="P:DNA repair"/>
    <property type="evidence" value="ECO:0007669"/>
    <property type="project" value="UniProtKB-KW"/>
</dbReference>
<comment type="similarity">
    <text evidence="2">Belongs to the ATP-dependent DNA ligase family.</text>
</comment>
<keyword evidence="8" id="KW-0175">Coiled coil</keyword>
<dbReference type="InterPro" id="IPR012310">
    <property type="entry name" value="DNA_ligase_ATP-dep_cent"/>
</dbReference>
<dbReference type="Gene3D" id="3.30.1490.70">
    <property type="match status" value="1"/>
</dbReference>
<dbReference type="GO" id="GO:0006260">
    <property type="term" value="P:DNA replication"/>
    <property type="evidence" value="ECO:0007669"/>
    <property type="project" value="UniProtKB-KW"/>
</dbReference>
<dbReference type="OrthoDB" id="4300at10239"/>
<evidence type="ECO:0000259" key="9">
    <source>
        <dbReference type="Pfam" id="PF01068"/>
    </source>
</evidence>
<name>A0A0A1IV55_9CAUD</name>
<dbReference type="Gene3D" id="2.40.50.140">
    <property type="entry name" value="Nucleic acid-binding proteins"/>
    <property type="match status" value="1"/>
</dbReference>
<dbReference type="InterPro" id="IPR029319">
    <property type="entry name" value="DNA_ligase_OB"/>
</dbReference>
<evidence type="ECO:0000256" key="4">
    <source>
        <dbReference type="ARBA" id="ARBA00022598"/>
    </source>
</evidence>
<evidence type="ECO:0000313" key="11">
    <source>
        <dbReference type="EMBL" id="CEF89671.1"/>
    </source>
</evidence>
<dbReference type="InterPro" id="IPR012340">
    <property type="entry name" value="NA-bd_OB-fold"/>
</dbReference>
<accession>A0A0A1IV55</accession>
<evidence type="ECO:0000256" key="1">
    <source>
        <dbReference type="ARBA" id="ARBA00001968"/>
    </source>
</evidence>
<keyword evidence="4 11" id="KW-0436">Ligase</keyword>
<keyword evidence="12" id="KW-1185">Reference proteome</keyword>
<dbReference type="Pfam" id="PF14743">
    <property type="entry name" value="DNA_ligase_OB_2"/>
    <property type="match status" value="1"/>
</dbReference>
<dbReference type="Proteomes" id="UP000030226">
    <property type="component" value="Segment"/>
</dbReference>
<keyword evidence="7" id="KW-0234">DNA repair</keyword>
<proteinExistence type="inferred from homology"/>
<sequence length="301" mass="34169">MAKTFRPMKAETLGNDQFGLIAYPILASRKIDGLRCVVREHQALTYSLKPFPNAHTSRLLGDPRLEGFDGELTTVAPNHPDCYRLSNSALMSRKGEPEVTFHLFDLWDAPELGYQQRLEELQERVERYRQAGGEARLEVLPSALLGGPEELEQYEDQALLEGFEGVMVRRLDGGYKWGRSTVREGHLLKVKRFLDDEARVIGSKELLSNQNEAVVNELGLLERSTHKEGKVPMGVLGALEVEWNGVTFEIGSGFKAHERQLLWEQRETLVGRLVKFKYFPVGIKEAPRFPTFLGFRSELDL</sequence>
<dbReference type="CDD" id="cd08041">
    <property type="entry name" value="OBF_kDNA_ligase_like"/>
    <property type="match status" value="1"/>
</dbReference>
<protein>
    <recommendedName>
        <fullName evidence="3">DNA ligase</fullName>
    </recommendedName>
</protein>
<dbReference type="KEGG" id="vg:23680017"/>
<evidence type="ECO:0000256" key="8">
    <source>
        <dbReference type="SAM" id="Coils"/>
    </source>
</evidence>
<dbReference type="PANTHER" id="PTHR47810:SF1">
    <property type="entry name" value="DNA LIGASE B"/>
    <property type="match status" value="1"/>
</dbReference>
<dbReference type="RefSeq" id="YP_009125135.1">
    <property type="nucleotide sequence ID" value="NC_026594.1"/>
</dbReference>
<keyword evidence="6" id="KW-0227">DNA damage</keyword>
<dbReference type="GO" id="GO:0003910">
    <property type="term" value="F:DNA ligase (ATP) activity"/>
    <property type="evidence" value="ECO:0007669"/>
    <property type="project" value="InterPro"/>
</dbReference>
<evidence type="ECO:0000256" key="3">
    <source>
        <dbReference type="ARBA" id="ARBA00013308"/>
    </source>
</evidence>
<evidence type="ECO:0000256" key="2">
    <source>
        <dbReference type="ARBA" id="ARBA00007572"/>
    </source>
</evidence>
<dbReference type="InterPro" id="IPR016059">
    <property type="entry name" value="DNA_ligase_ATP-dep_CS"/>
</dbReference>
<feature type="domain" description="ATP-dependent DNA ligase family profile" evidence="9">
    <location>
        <begin position="95"/>
        <end position="191"/>
    </location>
</feature>
<evidence type="ECO:0000313" key="12">
    <source>
        <dbReference type="Proteomes" id="UP000030226"/>
    </source>
</evidence>
<evidence type="ECO:0000256" key="6">
    <source>
        <dbReference type="ARBA" id="ARBA00022763"/>
    </source>
</evidence>
<dbReference type="InterPro" id="IPR050326">
    <property type="entry name" value="NAD_dep_DNA_ligaseB"/>
</dbReference>
<feature type="coiled-coil region" evidence="8">
    <location>
        <begin position="111"/>
        <end position="138"/>
    </location>
</feature>
<feature type="domain" description="DNA ligase OB-like" evidence="10">
    <location>
        <begin position="233"/>
        <end position="296"/>
    </location>
</feature>
<organism evidence="11 12">
    <name type="scientific">Pseudomonas phage vB_PaeS_PAO1_Ab18</name>
    <dbReference type="NCBI Taxonomy" id="1548905"/>
    <lineage>
        <taxon>Viruses</taxon>
        <taxon>Duplodnaviria</taxon>
        <taxon>Heunggongvirae</taxon>
        <taxon>Uroviricota</taxon>
        <taxon>Caudoviricetes</taxon>
        <taxon>Mesyanzhinovviridae</taxon>
        <taxon>Bradleyvirinae</taxon>
        <taxon>Abidjanvirus</taxon>
        <taxon>Abidjanvirus Ab18</taxon>
        <taxon>Pseudomonas virus Ab18</taxon>
    </lineage>
</organism>
<gene>
    <name evidence="11" type="primary">ORF32</name>
</gene>
<dbReference type="Gene3D" id="3.30.470.30">
    <property type="entry name" value="DNA ligase/mRNA capping enzyme"/>
    <property type="match status" value="1"/>
</dbReference>
<dbReference type="SUPFAM" id="SSF56091">
    <property type="entry name" value="DNA ligase/mRNA capping enzyme, catalytic domain"/>
    <property type="match status" value="1"/>
</dbReference>
<evidence type="ECO:0000256" key="5">
    <source>
        <dbReference type="ARBA" id="ARBA00022705"/>
    </source>
</evidence>
<evidence type="ECO:0000259" key="10">
    <source>
        <dbReference type="Pfam" id="PF14743"/>
    </source>
</evidence>
<dbReference type="PANTHER" id="PTHR47810">
    <property type="entry name" value="DNA LIGASE"/>
    <property type="match status" value="1"/>
</dbReference>
<keyword evidence="5" id="KW-0235">DNA replication</keyword>
<reference evidence="11 12" key="1">
    <citation type="journal article" date="2015" name="PLoS ONE">
        <title>Investigation of a Large Collection of Pseudomonas aeruginosa Bacteriophages Collected from a Single Environmental Source in Abidjan, Cote d'Ivoire.</title>
        <authorList>
            <person name="Essoh C."/>
            <person name="Latino L."/>
            <person name="Midoux C."/>
            <person name="Blouin Y."/>
            <person name="Loukou G."/>
            <person name="Nguetta S.P."/>
            <person name="Lathro S."/>
            <person name="Cablanmian A."/>
            <person name="Kouassi A.K."/>
            <person name="Vergnaud G."/>
            <person name="Pourcel C."/>
        </authorList>
    </citation>
    <scope>NUCLEOTIDE SEQUENCE [LARGE SCALE GENOMIC DNA]</scope>
    <source>
        <strain evidence="11">Ab18</strain>
    </source>
</reference>
<dbReference type="EMBL" id="LN610577">
    <property type="protein sequence ID" value="CEF89671.1"/>
    <property type="molecule type" value="Genomic_DNA"/>
</dbReference>
<dbReference type="Pfam" id="PF01068">
    <property type="entry name" value="DNA_ligase_A_M"/>
    <property type="match status" value="1"/>
</dbReference>
<dbReference type="SUPFAM" id="SSF50249">
    <property type="entry name" value="Nucleic acid-binding proteins"/>
    <property type="match status" value="1"/>
</dbReference>